<dbReference type="EMBL" id="OU963865">
    <property type="protein sequence ID" value="CAH0387855.1"/>
    <property type="molecule type" value="Genomic_DNA"/>
</dbReference>
<feature type="signal peptide" evidence="1">
    <location>
        <begin position="1"/>
        <end position="22"/>
    </location>
</feature>
<keyword evidence="1" id="KW-0732">Signal</keyword>
<evidence type="ECO:0000313" key="2">
    <source>
        <dbReference type="EMBL" id="CAH0387855.1"/>
    </source>
</evidence>
<evidence type="ECO:0000256" key="1">
    <source>
        <dbReference type="SAM" id="SignalP"/>
    </source>
</evidence>
<reference evidence="2" key="2">
    <citation type="submission" date="2021-12" db="EMBL/GenBank/DDBJ databases">
        <authorList>
            <person name="King R."/>
        </authorList>
    </citation>
    <scope>NUCLEOTIDE SEQUENCE</scope>
</reference>
<proteinExistence type="evidence at transcript level"/>
<evidence type="ECO:0000313" key="4">
    <source>
        <dbReference type="Proteomes" id="UP001152759"/>
    </source>
</evidence>
<accession>A0A9E7VCL4</accession>
<dbReference type="KEGG" id="btab:109031212"/>
<gene>
    <name evidence="2" type="ORF">BEMITA_LOCUS6820</name>
</gene>
<sequence>MKVVLLLGLVAFAAVYIQPSEACGECDSCWNYKHCEITEFPWVVRRYYAVFITRVTLNNFWGKGTSCGMFNKCSAKACGCIGLDVGRIGGRTLQGQWFSYHRKKHMQYMRRFWAVVNENNAEMTFFLAAEASWKVPVTVVKKVTCDECGTVRIETYVVPDTEVKVRTVSVEFRAIMLILKIKFRILLMCNGLKGVVSNKPFALVLATMPFPGKSDTWVKINAALRHYNFDPHKMMFLRHEACIYPPFDWANSWVGPANNNCNICKIDK</sequence>
<reference evidence="3" key="1">
    <citation type="submission" date="2021-11" db="EMBL/GenBank/DDBJ databases">
        <authorList>
            <person name="Peng Z."/>
        </authorList>
    </citation>
    <scope>NUCLEOTIDE SEQUENCE</scope>
    <source>
        <strain evidence="3">BtE3</strain>
    </source>
</reference>
<organism evidence="3">
    <name type="scientific">Bemisia tabaci</name>
    <name type="common">Sweetpotato whitefly</name>
    <name type="synonym">Aleurodes tabaci</name>
    <dbReference type="NCBI Taxonomy" id="7038"/>
    <lineage>
        <taxon>Eukaryota</taxon>
        <taxon>Metazoa</taxon>
        <taxon>Ecdysozoa</taxon>
        <taxon>Arthropoda</taxon>
        <taxon>Hexapoda</taxon>
        <taxon>Insecta</taxon>
        <taxon>Pterygota</taxon>
        <taxon>Neoptera</taxon>
        <taxon>Paraneoptera</taxon>
        <taxon>Hemiptera</taxon>
        <taxon>Sternorrhyncha</taxon>
        <taxon>Aleyrodoidea</taxon>
        <taxon>Aleyrodidae</taxon>
        <taxon>Aleyrodinae</taxon>
        <taxon>Bemisia</taxon>
    </lineage>
</organism>
<dbReference type="Proteomes" id="UP001152759">
    <property type="component" value="Chromosome 4"/>
</dbReference>
<name>A0A9E7VCL4_BEMTA</name>
<feature type="chain" id="PRO_5040651887" evidence="1">
    <location>
        <begin position="23"/>
        <end position="268"/>
    </location>
</feature>
<dbReference type="EMBL" id="OL652565">
    <property type="protein sequence ID" value="UZC78636.1"/>
    <property type="molecule type" value="mRNA"/>
</dbReference>
<dbReference type="AlphaFoldDB" id="A0A9E7VCL4"/>
<protein>
    <submittedName>
        <fullName evidence="2">Uncharacterized protein</fullName>
    </submittedName>
</protein>
<evidence type="ECO:0000313" key="3">
    <source>
        <dbReference type="EMBL" id="UZC78636.1"/>
    </source>
</evidence>
<keyword evidence="4" id="KW-1185">Reference proteome</keyword>